<proteinExistence type="predicted"/>
<dbReference type="Proteomes" id="UP001148662">
    <property type="component" value="Unassembled WGS sequence"/>
</dbReference>
<comment type="caution">
    <text evidence="1">The sequence shown here is derived from an EMBL/GenBank/DDBJ whole genome shotgun (WGS) entry which is preliminary data.</text>
</comment>
<accession>A0ACC1S613</accession>
<keyword evidence="2" id="KW-1185">Reference proteome</keyword>
<evidence type="ECO:0000313" key="1">
    <source>
        <dbReference type="EMBL" id="KAJ3532761.1"/>
    </source>
</evidence>
<sequence length="66" mass="7629">MSGNTDTRHYWDLTEHIFRYNHHYTGAGGWLAEGVHTVDESIVVDAWLEMIRFFTTLILNADEAGF</sequence>
<reference evidence="1" key="1">
    <citation type="submission" date="2022-07" db="EMBL/GenBank/DDBJ databases">
        <title>Genome Sequence of Phlebia brevispora.</title>
        <authorList>
            <person name="Buettner E."/>
        </authorList>
    </citation>
    <scope>NUCLEOTIDE SEQUENCE</scope>
    <source>
        <strain evidence="1">MPL23</strain>
    </source>
</reference>
<organism evidence="1 2">
    <name type="scientific">Phlebia brevispora</name>
    <dbReference type="NCBI Taxonomy" id="194682"/>
    <lineage>
        <taxon>Eukaryota</taxon>
        <taxon>Fungi</taxon>
        <taxon>Dikarya</taxon>
        <taxon>Basidiomycota</taxon>
        <taxon>Agaricomycotina</taxon>
        <taxon>Agaricomycetes</taxon>
        <taxon>Polyporales</taxon>
        <taxon>Meruliaceae</taxon>
        <taxon>Phlebia</taxon>
    </lineage>
</organism>
<name>A0ACC1S613_9APHY</name>
<gene>
    <name evidence="1" type="ORF">NM688_g7378</name>
</gene>
<protein>
    <submittedName>
        <fullName evidence="1">Uncharacterized protein</fullName>
    </submittedName>
</protein>
<evidence type="ECO:0000313" key="2">
    <source>
        <dbReference type="Proteomes" id="UP001148662"/>
    </source>
</evidence>
<dbReference type="EMBL" id="JANHOG010001712">
    <property type="protein sequence ID" value="KAJ3532761.1"/>
    <property type="molecule type" value="Genomic_DNA"/>
</dbReference>